<keyword evidence="2" id="KW-0479">Metal-binding</keyword>
<dbReference type="GO" id="GO:0004252">
    <property type="term" value="F:serine-type endopeptidase activity"/>
    <property type="evidence" value="ECO:0007669"/>
    <property type="project" value="InterPro"/>
</dbReference>
<organism evidence="8 9">
    <name type="scientific">Mesorhizobium muleiense</name>
    <dbReference type="NCBI Taxonomy" id="1004279"/>
    <lineage>
        <taxon>Bacteria</taxon>
        <taxon>Pseudomonadati</taxon>
        <taxon>Pseudomonadota</taxon>
        <taxon>Alphaproteobacteria</taxon>
        <taxon>Hyphomicrobiales</taxon>
        <taxon>Phyllobacteriaceae</taxon>
        <taxon>Mesorhizobium</taxon>
    </lineage>
</organism>
<dbReference type="GO" id="GO:0046872">
    <property type="term" value="F:metal ion binding"/>
    <property type="evidence" value="ECO:0007669"/>
    <property type="project" value="UniProtKB-KW"/>
</dbReference>
<evidence type="ECO:0000256" key="5">
    <source>
        <dbReference type="ARBA" id="ARBA00022801"/>
    </source>
</evidence>
<gene>
    <name evidence="8" type="ORF">SAMN05428953_103115</name>
</gene>
<evidence type="ECO:0000256" key="4">
    <source>
        <dbReference type="ARBA" id="ARBA00022764"/>
    </source>
</evidence>
<accession>A0A1G8NZZ4</accession>
<keyword evidence="5" id="KW-0378">Hydrolase</keyword>
<dbReference type="GO" id="GO:0006508">
    <property type="term" value="P:proteolysis"/>
    <property type="evidence" value="ECO:0007669"/>
    <property type="project" value="UniProtKB-KW"/>
</dbReference>
<dbReference type="GO" id="GO:0008237">
    <property type="term" value="F:metallopeptidase activity"/>
    <property type="evidence" value="ECO:0007669"/>
    <property type="project" value="UniProtKB-KW"/>
</dbReference>
<dbReference type="SUPFAM" id="SSF55166">
    <property type="entry name" value="Hedgehog/DD-peptidase"/>
    <property type="match status" value="1"/>
</dbReference>
<dbReference type="Proteomes" id="UP000198894">
    <property type="component" value="Unassembled WGS sequence"/>
</dbReference>
<dbReference type="InterPro" id="IPR009045">
    <property type="entry name" value="Zn_M74/Hedgehog-like"/>
</dbReference>
<evidence type="ECO:0000256" key="3">
    <source>
        <dbReference type="ARBA" id="ARBA00022729"/>
    </source>
</evidence>
<dbReference type="AlphaFoldDB" id="A0A1G8NZZ4"/>
<dbReference type="GO" id="GO:0030288">
    <property type="term" value="C:outer membrane-bounded periplasmic space"/>
    <property type="evidence" value="ECO:0007669"/>
    <property type="project" value="InterPro"/>
</dbReference>
<evidence type="ECO:0000313" key="9">
    <source>
        <dbReference type="Proteomes" id="UP000198894"/>
    </source>
</evidence>
<dbReference type="Pfam" id="PF03411">
    <property type="entry name" value="Peptidase_M74"/>
    <property type="match status" value="1"/>
</dbReference>
<proteinExistence type="predicted"/>
<protein>
    <submittedName>
        <fullName evidence="8">Penicillin-insensitive murein endopeptidase</fullName>
    </submittedName>
</protein>
<dbReference type="EMBL" id="FNEE01000003">
    <property type="protein sequence ID" value="SDI85685.1"/>
    <property type="molecule type" value="Genomic_DNA"/>
</dbReference>
<reference evidence="9" key="1">
    <citation type="submission" date="2016-10" db="EMBL/GenBank/DDBJ databases">
        <authorList>
            <person name="Varghese N."/>
            <person name="Submissions S."/>
        </authorList>
    </citation>
    <scope>NUCLEOTIDE SEQUENCE [LARGE SCALE GENOMIC DNA]</scope>
    <source>
        <strain evidence="9">CGMCC 1.11022</strain>
    </source>
</reference>
<sequence>MTMLKRPLPGKSLLLKRVATRFRSLFMHVVVPKPLRTFGRHALAALAVLALAGLATRPAAAEELAKNLFGAKKLPAVAAPQSIGFYSKGCFAGGVAIPLNGPKWEVMRPSRNRRWGHPTMIALIEKLSRDAAADGWPGLLVGDISQPRGGPMLTGHASHQIGLDADIWLTPMPDRKLSLEQRENMSATLLVDEKTHLVKDALWAPAHTRLLKRAASYAEVERILVNPGIKKKLCDTVKGDRGWLRKVRPFWGHDYHFHIRIGCQPGSPKCKAQENTAPGDGCDQSLAWWFTEEPWRPNKNPDRPKARDLMTMASLPAACQAVLDGPNPASAEAVTYYGDYYGEDGVPVAAAPVLTKAPSLARASASGAAALPATANAYAETPEIGIPLPRPRPGY</sequence>
<evidence type="ECO:0000256" key="2">
    <source>
        <dbReference type="ARBA" id="ARBA00022723"/>
    </source>
</evidence>
<dbReference type="Gene3D" id="3.30.1380.10">
    <property type="match status" value="1"/>
</dbReference>
<name>A0A1G8NZZ4_9HYPH</name>
<evidence type="ECO:0000313" key="8">
    <source>
        <dbReference type="EMBL" id="SDI85685.1"/>
    </source>
</evidence>
<keyword evidence="6" id="KW-0862">Zinc</keyword>
<keyword evidence="1" id="KW-0645">Protease</keyword>
<evidence type="ECO:0000256" key="7">
    <source>
        <dbReference type="ARBA" id="ARBA00023049"/>
    </source>
</evidence>
<keyword evidence="9" id="KW-1185">Reference proteome</keyword>
<keyword evidence="7" id="KW-0482">Metalloprotease</keyword>
<evidence type="ECO:0000256" key="6">
    <source>
        <dbReference type="ARBA" id="ARBA00022833"/>
    </source>
</evidence>
<keyword evidence="3" id="KW-0732">Signal</keyword>
<dbReference type="NCBIfam" id="NF006947">
    <property type="entry name" value="PRK09429.1"/>
    <property type="match status" value="1"/>
</dbReference>
<evidence type="ECO:0000256" key="1">
    <source>
        <dbReference type="ARBA" id="ARBA00022670"/>
    </source>
</evidence>
<keyword evidence="4" id="KW-0574">Periplasm</keyword>
<dbReference type="InterPro" id="IPR005073">
    <property type="entry name" value="Peptidase_M74"/>
</dbReference>